<evidence type="ECO:0000313" key="2">
    <source>
        <dbReference type="Proteomes" id="UP000054375"/>
    </source>
</evidence>
<dbReference type="SUPFAM" id="SSF159238">
    <property type="entry name" value="SO1590-like"/>
    <property type="match status" value="1"/>
</dbReference>
<dbReference type="Proteomes" id="UP000054375">
    <property type="component" value="Unassembled WGS sequence"/>
</dbReference>
<dbReference type="Pfam" id="PF11528">
    <property type="entry name" value="DUF3224"/>
    <property type="match status" value="1"/>
</dbReference>
<comment type="caution">
    <text evidence="1">The sequence shown here is derived from an EMBL/GenBank/DDBJ whole genome shotgun (WGS) entry which is preliminary data.</text>
</comment>
<dbReference type="RefSeq" id="WP_062240328.1">
    <property type="nucleotide sequence ID" value="NZ_JBPJFL010000001.1"/>
</dbReference>
<reference evidence="1 2" key="1">
    <citation type="submission" date="2015-10" db="EMBL/GenBank/DDBJ databases">
        <title>Draft genome sequence of Streptomyces griseorubiginosus DSM 40469, type strain for the species Streptomyces griseorubiginosus.</title>
        <authorList>
            <person name="Ruckert C."/>
            <person name="Winkler A."/>
            <person name="Kalinowski J."/>
            <person name="Kampfer P."/>
            <person name="Glaeser S."/>
        </authorList>
    </citation>
    <scope>NUCLEOTIDE SEQUENCE [LARGE SCALE GENOMIC DNA]</scope>
    <source>
        <strain evidence="1 2">DSM 40469</strain>
    </source>
</reference>
<protein>
    <recommendedName>
        <fullName evidence="3">DUF3224 domain-containing protein</fullName>
    </recommendedName>
</protein>
<accession>A0A117R1B6</accession>
<evidence type="ECO:0000313" key="1">
    <source>
        <dbReference type="EMBL" id="KUN65626.1"/>
    </source>
</evidence>
<proteinExistence type="predicted"/>
<dbReference type="AlphaFoldDB" id="A0A117R1B6"/>
<dbReference type="InterPro" id="IPR023159">
    <property type="entry name" value="SO1590-like_sf"/>
</dbReference>
<gene>
    <name evidence="1" type="ORF">AQJ54_22770</name>
</gene>
<dbReference type="InterPro" id="IPR021607">
    <property type="entry name" value="DUF3224"/>
</dbReference>
<organism evidence="1 2">
    <name type="scientific">Streptomyces griseorubiginosus</name>
    <dbReference type="NCBI Taxonomy" id="67304"/>
    <lineage>
        <taxon>Bacteria</taxon>
        <taxon>Bacillati</taxon>
        <taxon>Actinomycetota</taxon>
        <taxon>Actinomycetes</taxon>
        <taxon>Kitasatosporales</taxon>
        <taxon>Streptomycetaceae</taxon>
        <taxon>Streptomyces</taxon>
    </lineage>
</organism>
<keyword evidence="2" id="KW-1185">Reference proteome</keyword>
<dbReference type="EMBL" id="LMWV01000017">
    <property type="protein sequence ID" value="KUN65626.1"/>
    <property type="molecule type" value="Genomic_DNA"/>
</dbReference>
<dbReference type="Gene3D" id="2.40.350.10">
    <property type="entry name" value="SO1590-like"/>
    <property type="match status" value="1"/>
</dbReference>
<evidence type="ECO:0008006" key="3">
    <source>
        <dbReference type="Google" id="ProtNLM"/>
    </source>
</evidence>
<sequence length="141" mass="14593">MRADGTFSVKAFVPTELKPEPPVTTGLPVGVGTMEKHFRGEVAGRSATLFTAAYDQESGVGTYVAMESFEGSLHDRSGTFNFVHSATTSGSDRSAEFFHVVPGSGTGGLAGISGTGGLAVDADGTHRVWFDYEVDAADAGV</sequence>
<name>A0A117R1B6_9ACTN</name>